<evidence type="ECO:0000259" key="2">
    <source>
        <dbReference type="Pfam" id="PF18962"/>
    </source>
</evidence>
<keyword evidence="1" id="KW-0732">Signal</keyword>
<dbReference type="Gene3D" id="2.160.20.10">
    <property type="entry name" value="Single-stranded right-handed beta-helix, Pectin lyase-like"/>
    <property type="match status" value="2"/>
</dbReference>
<dbReference type="EMBL" id="CP002545">
    <property type="protein sequence ID" value="ADY53989.1"/>
    <property type="molecule type" value="Genomic_DNA"/>
</dbReference>
<dbReference type="RefSeq" id="WP_013634472.1">
    <property type="nucleotide sequence ID" value="NC_015177.1"/>
</dbReference>
<sequence>MKKFYLKNCCFLTVLLILCSFGIKAQIYVDASRPDDSGDGLSLGTAKRTIQAGVNTASASTVIIIAAGTYDELVVIDKPLTIEGVDKNTCTLKYTGGAVSGGTTPTLFKVTAQNVTIKNLSMDVDLAKIWSAIITSGDASGLKILNNKITATRSANTNAASYTDQNAIGANISGRTIPGVTNASNNLGVITVQGTEIAYSLPGIYNVAAFRAGITADNYSLLVGGDNISDGNIIQTINHDVTNRFQTSATQTILKNNTFKGGGIEFSEPNAPFAGAVIVNNTFDYTLGGYPSFALVRFKNNDNNKPFQFKGNTVKNNYWLMSLENFQNIEIDGNTFSPIPNLVNTFKILTVNTKTISSSVNTKLPISAKIVNNTFNGVPLSVNSKALAFYNHDNASPQFGSFVIGETGKPNIFNTDISHYIYLDNDNANLSKDAGNTAMAGYPEYGGNITQTITANWDKNIKADQNQFFVDGQMRVPFDMTLSQRAELDGKIFDKKDDTNIGEVQYYLPVKNVTTDENYATIQEAIDGATAGDEIKVLAGTYAEKITISKQLTIKGPNIGKIGTAADRVAEAKIVPHIVDLSGNSASLVLFSAGSDGSTFDGFEVNGNNPALTSNKVVNGEDIDTPFGIGIEDAGNITVQNNIVKNYNSTETTPFPWSYGIYASPNSSTVYSGIIIKNNYVSNIQTDASAAFIGILASDNAYAQISHNKIEDVRTGVQINNAHAANPNAATFQAYIDNNEIIAARGVYYNLAYQTASPWFVRNNTISSSSLVGTSSTFTGIKIESIQNTYSGEISGNSIDGLYNARHTENVNFDGTGIWFNNNVNTTGSLLVKNNNITNVNNGIVYNASGSSQLTANVRFVGGNIYNVTDNYVKYNIESGTPTFADIDLPSTQLDGKTGEEHYDIAGNLNSIYAKIIDKDDNQLFGKVNLLFPIQNITQGTAYTTLQEANDDALTLDTDLISIKNDPGIYENLGDITLTKSNTIGVTGNTSAILKFTNFTANAPNKEITLNNPVQVNGAFTLEAGKITPSGGFQLNGLVLTTNDIANFINGAVTVNNVNTSADLLIPVGKGNKAAYIALTGISGTTTSSFTAEYFPSAYGNLATEASLPHVSSNEYWSLNRNSGDLAAKVKLYTFDLNASGLQDIPLTEAVVSWFNTGSSKWETQGNSVSSSTSPQYVIASIDNPTFGNFTFGSTLSPLPVSLTSFTAKATTEGALINWSTAMELSNDKFIIEKSLDGKTFFKLTEVQAKGSGNYSYLDRTLGNSAYYRLVQVDLNKKTTVFNDMVRYVSNTNENINVYPNPTTSFVNINLDTNAYNIVSVKVTDALGKQINNITEIGSQSIKIDLQNQKTGIYFIQLTKNNDISYYKVVKQ</sequence>
<reference evidence="4" key="2">
    <citation type="submission" date="2011-02" db="EMBL/GenBank/DDBJ databases">
        <title>The complete genome of Pedobacter saltans DSM 12145.</title>
        <authorList>
            <consortium name="US DOE Joint Genome Institute (JGI-PGF)"/>
            <person name="Lucas S."/>
            <person name="Copeland A."/>
            <person name="Lapidus A."/>
            <person name="Bruce D."/>
            <person name="Goodwin L."/>
            <person name="Pitluck S."/>
            <person name="Kyrpides N."/>
            <person name="Mavromatis K."/>
            <person name="Pagani I."/>
            <person name="Ivanova N."/>
            <person name="Ovchinnikova G."/>
            <person name="Lu M."/>
            <person name="Detter J.C."/>
            <person name="Han C."/>
            <person name="Land M."/>
            <person name="Hauser L."/>
            <person name="Markowitz V."/>
            <person name="Cheng J.-F."/>
            <person name="Hugenholtz P."/>
            <person name="Woyke T."/>
            <person name="Wu D."/>
            <person name="Tindall B."/>
            <person name="Pomrenke H.G."/>
            <person name="Brambilla E."/>
            <person name="Klenk H.-P."/>
            <person name="Eisen J.A."/>
        </authorList>
    </citation>
    <scope>NUCLEOTIDE SEQUENCE [LARGE SCALE GENOMIC DNA]</scope>
    <source>
        <strain evidence="4">ATCC 51119 / DSM 12145 / JCM 21818 / LMG 10337 / NBRC 100064 / NCIMB 13643</strain>
    </source>
</reference>
<dbReference type="Pfam" id="PF18962">
    <property type="entry name" value="Por_Secre_tail"/>
    <property type="match status" value="1"/>
</dbReference>
<feature type="chain" id="PRO_5003256138" description="Secretion system C-terminal sorting domain-containing protein" evidence="1">
    <location>
        <begin position="26"/>
        <end position="1372"/>
    </location>
</feature>
<evidence type="ECO:0000313" key="3">
    <source>
        <dbReference type="EMBL" id="ADY53989.1"/>
    </source>
</evidence>
<dbReference type="InterPro" id="IPR012334">
    <property type="entry name" value="Pectin_lyas_fold"/>
</dbReference>
<reference evidence="3 4" key="1">
    <citation type="journal article" date="2011" name="Stand. Genomic Sci.">
        <title>Complete genome sequence of the gliding, heparinolytic Pedobacter saltans type strain (113).</title>
        <authorList>
            <person name="Liolios K."/>
            <person name="Sikorski J."/>
            <person name="Lu M."/>
            <person name="Nolan M."/>
            <person name="Lapidus A."/>
            <person name="Lucas S."/>
            <person name="Hammon N."/>
            <person name="Deshpande S."/>
            <person name="Cheng J.F."/>
            <person name="Tapia R."/>
            <person name="Han C."/>
            <person name="Goodwin L."/>
            <person name="Pitluck S."/>
            <person name="Huntemann M."/>
            <person name="Ivanova N."/>
            <person name="Pagani I."/>
            <person name="Mavromatis K."/>
            <person name="Ovchinikova G."/>
            <person name="Pati A."/>
            <person name="Chen A."/>
            <person name="Palaniappan K."/>
            <person name="Land M."/>
            <person name="Hauser L."/>
            <person name="Brambilla E.M."/>
            <person name="Kotsyurbenko O."/>
            <person name="Rohde M."/>
            <person name="Tindall B.J."/>
            <person name="Abt B."/>
            <person name="Goker M."/>
            <person name="Detter J.C."/>
            <person name="Woyke T."/>
            <person name="Bristow J."/>
            <person name="Eisen J.A."/>
            <person name="Markowitz V."/>
            <person name="Hugenholtz P."/>
            <person name="Klenk H.P."/>
            <person name="Kyrpides N.C."/>
        </authorList>
    </citation>
    <scope>NUCLEOTIDE SEQUENCE [LARGE SCALE GENOMIC DNA]</scope>
    <source>
        <strain evidence="4">ATCC 51119 / DSM 12145 / JCM 21818 / LMG 10337 / NBRC 100064 / NCIMB 13643</strain>
    </source>
</reference>
<proteinExistence type="predicted"/>
<organism evidence="3 4">
    <name type="scientific">Pseudopedobacter saltans (strain ATCC 51119 / DSM 12145 / JCM 21818 / CCUG 39354 / LMG 10337 / NBRC 100064 / NCIMB 13643)</name>
    <name type="common">Pedobacter saltans</name>
    <dbReference type="NCBI Taxonomy" id="762903"/>
    <lineage>
        <taxon>Bacteria</taxon>
        <taxon>Pseudomonadati</taxon>
        <taxon>Bacteroidota</taxon>
        <taxon>Sphingobacteriia</taxon>
        <taxon>Sphingobacteriales</taxon>
        <taxon>Sphingobacteriaceae</taxon>
        <taxon>Pseudopedobacter</taxon>
    </lineage>
</organism>
<accession>F0SE67</accession>
<keyword evidence="4" id="KW-1185">Reference proteome</keyword>
<dbReference type="Proteomes" id="UP000000310">
    <property type="component" value="Chromosome"/>
</dbReference>
<dbReference type="InterPro" id="IPR011050">
    <property type="entry name" value="Pectin_lyase_fold/virulence"/>
</dbReference>
<dbReference type="InterPro" id="IPR006626">
    <property type="entry name" value="PbH1"/>
</dbReference>
<dbReference type="InterPro" id="IPR026444">
    <property type="entry name" value="Secre_tail"/>
</dbReference>
<dbReference type="SMART" id="SM00710">
    <property type="entry name" value="PbH1"/>
    <property type="match status" value="11"/>
</dbReference>
<dbReference type="KEGG" id="psn:Pedsa_3455"/>
<dbReference type="NCBIfam" id="TIGR04183">
    <property type="entry name" value="Por_Secre_tail"/>
    <property type="match status" value="1"/>
</dbReference>
<dbReference type="eggNOG" id="COG3420">
    <property type="taxonomic scope" value="Bacteria"/>
</dbReference>
<protein>
    <recommendedName>
        <fullName evidence="2">Secretion system C-terminal sorting domain-containing protein</fullName>
    </recommendedName>
</protein>
<dbReference type="HOGENOM" id="CLU_256194_0_0_10"/>
<name>F0SE67_PSESL</name>
<dbReference type="eggNOG" id="COG4935">
    <property type="taxonomic scope" value="Bacteria"/>
</dbReference>
<dbReference type="SUPFAM" id="SSF51126">
    <property type="entry name" value="Pectin lyase-like"/>
    <property type="match status" value="2"/>
</dbReference>
<dbReference type="OrthoDB" id="898126at2"/>
<feature type="domain" description="Secretion system C-terminal sorting" evidence="2">
    <location>
        <begin position="1298"/>
        <end position="1369"/>
    </location>
</feature>
<evidence type="ECO:0000256" key="1">
    <source>
        <dbReference type="SAM" id="SignalP"/>
    </source>
</evidence>
<feature type="signal peptide" evidence="1">
    <location>
        <begin position="1"/>
        <end position="25"/>
    </location>
</feature>
<dbReference type="STRING" id="762903.Pedsa_3455"/>
<gene>
    <name evidence="3" type="ordered locus">Pedsa_3455</name>
</gene>
<evidence type="ECO:0000313" key="4">
    <source>
        <dbReference type="Proteomes" id="UP000000310"/>
    </source>
</evidence>